<dbReference type="GeneID" id="109484284"/>
<evidence type="ECO:0000313" key="4">
    <source>
        <dbReference type="Proteomes" id="UP000515135"/>
    </source>
</evidence>
<dbReference type="Pfam" id="PF01344">
    <property type="entry name" value="Kelch_1"/>
    <property type="match status" value="2"/>
</dbReference>
<proteinExistence type="predicted"/>
<dbReference type="PANTHER" id="PTHR24412">
    <property type="entry name" value="KELCH PROTEIN"/>
    <property type="match status" value="1"/>
</dbReference>
<keyword evidence="1" id="KW-0880">Kelch repeat</keyword>
<dbReference type="InterPro" id="IPR011333">
    <property type="entry name" value="SKP1/BTB/POZ_sf"/>
</dbReference>
<dbReference type="PROSITE" id="PS50097">
    <property type="entry name" value="BTB"/>
    <property type="match status" value="1"/>
</dbReference>
<gene>
    <name evidence="5" type="primary">LOC109484284</name>
</gene>
<name>A0A6P5AM42_BRABE</name>
<dbReference type="AlphaFoldDB" id="A0A6P5AM42"/>
<dbReference type="SUPFAM" id="SSF54695">
    <property type="entry name" value="POZ domain"/>
    <property type="match status" value="1"/>
</dbReference>
<organism evidence="4 5">
    <name type="scientific">Branchiostoma belcheri</name>
    <name type="common">Amphioxus</name>
    <dbReference type="NCBI Taxonomy" id="7741"/>
    <lineage>
        <taxon>Eukaryota</taxon>
        <taxon>Metazoa</taxon>
        <taxon>Chordata</taxon>
        <taxon>Cephalochordata</taxon>
        <taxon>Leptocardii</taxon>
        <taxon>Amphioxiformes</taxon>
        <taxon>Branchiostomatidae</taxon>
        <taxon>Branchiostoma</taxon>
    </lineage>
</organism>
<feature type="domain" description="BTB" evidence="3">
    <location>
        <begin position="40"/>
        <end position="106"/>
    </location>
</feature>
<sequence length="665" mass="75693">MERSEPIPYDEQGRGHFENTNHVHDLNAVLNDQRQNGEFLDVVINVQDKRFPCHRAVLASTPYFKAMLSSDFAEQRMSEVTLHDIDSSSFSKILDFLYTGKISVGIDDVQDILKAADMLRIDNIFLCCEAIIEEKCWPSNCIGVMRIADMYGFSDIGKVARRETLTYFSEMAENEEFLTLTEEELLDLLKDKDLCVTNEEEVVDSVIRWLDHDHESRRTAIVAIFREIRLMSMRVSALMKLESHPVILDYPECLAKITAAKEMHLATTSQASASAEVDEAEVRPIRLGKSDDLAILVSGWKADDIYRDEYPTLTTPFQSVICLDPDDSWANQEGCHHVTNLPTTVSSYMSVTSAERRLYLTGGRAHPLGVHSLVGQQGPQSAPSTQAFRYDFPTDTWTILPDMPRARAGHQSVVVGGKLFLVGGDTDDTPAFSMDCYDLQEEAWIKPPGVQMPDIAPSSEFTVTACGSKLVIAHEFSKLSHDSYERRDLRVHGFDVKTFDWLCSDIWIRCPCEGVCKLMTSVEDENVHILLHHYPQSSSSNMKNQCEMFVYDVEKGTLSDSRLEEEGDLTGNFCRIQYMYENDAFQFRNSRECQEDLSAAIVYYGYIKDNEFEGIYNRSFRLPGFALSGHSLVATKKSSIGWYCRDLHRLERRRRSWEINNENND</sequence>
<dbReference type="SMART" id="SM00875">
    <property type="entry name" value="BACK"/>
    <property type="match status" value="1"/>
</dbReference>
<dbReference type="Gene3D" id="2.120.10.80">
    <property type="entry name" value="Kelch-type beta propeller"/>
    <property type="match status" value="1"/>
</dbReference>
<accession>A0A6P5AM42</accession>
<keyword evidence="2" id="KW-0677">Repeat</keyword>
<evidence type="ECO:0000256" key="2">
    <source>
        <dbReference type="ARBA" id="ARBA00022737"/>
    </source>
</evidence>
<evidence type="ECO:0000313" key="5">
    <source>
        <dbReference type="RefSeq" id="XP_019643101.1"/>
    </source>
</evidence>
<dbReference type="InterPro" id="IPR011705">
    <property type="entry name" value="BACK"/>
</dbReference>
<dbReference type="Proteomes" id="UP000515135">
    <property type="component" value="Unplaced"/>
</dbReference>
<keyword evidence="4" id="KW-1185">Reference proteome</keyword>
<dbReference type="Pfam" id="PF07707">
    <property type="entry name" value="BACK"/>
    <property type="match status" value="1"/>
</dbReference>
<dbReference type="SMART" id="SM00225">
    <property type="entry name" value="BTB"/>
    <property type="match status" value="1"/>
</dbReference>
<dbReference type="InterPro" id="IPR006652">
    <property type="entry name" value="Kelch_1"/>
</dbReference>
<dbReference type="InterPro" id="IPR015915">
    <property type="entry name" value="Kelch-typ_b-propeller"/>
</dbReference>
<evidence type="ECO:0000259" key="3">
    <source>
        <dbReference type="PROSITE" id="PS50097"/>
    </source>
</evidence>
<dbReference type="SMART" id="SM00612">
    <property type="entry name" value="Kelch"/>
    <property type="match status" value="1"/>
</dbReference>
<protein>
    <submittedName>
        <fullName evidence="5">Kelch-like protein 17</fullName>
    </submittedName>
</protein>
<dbReference type="RefSeq" id="XP_019643101.1">
    <property type="nucleotide sequence ID" value="XM_019787542.1"/>
</dbReference>
<evidence type="ECO:0000256" key="1">
    <source>
        <dbReference type="ARBA" id="ARBA00022441"/>
    </source>
</evidence>
<dbReference type="Gene3D" id="3.30.710.10">
    <property type="entry name" value="Potassium Channel Kv1.1, Chain A"/>
    <property type="match status" value="1"/>
</dbReference>
<dbReference type="FunFam" id="1.25.40.420:FF:000001">
    <property type="entry name" value="Kelch-like family member 12"/>
    <property type="match status" value="1"/>
</dbReference>
<dbReference type="Gene3D" id="1.25.40.420">
    <property type="match status" value="1"/>
</dbReference>
<dbReference type="InterPro" id="IPR000210">
    <property type="entry name" value="BTB/POZ_dom"/>
</dbReference>
<reference evidence="5" key="1">
    <citation type="submission" date="2025-08" db="UniProtKB">
        <authorList>
            <consortium name="RefSeq"/>
        </authorList>
    </citation>
    <scope>IDENTIFICATION</scope>
    <source>
        <tissue evidence="5">Gonad</tissue>
    </source>
</reference>
<dbReference type="SUPFAM" id="SSF117281">
    <property type="entry name" value="Kelch motif"/>
    <property type="match status" value="1"/>
</dbReference>
<dbReference type="OrthoDB" id="45365at2759"/>
<dbReference type="PANTHER" id="PTHR24412:SF272">
    <property type="entry name" value="KELCH-LIKE PROTEIN DIABLO"/>
    <property type="match status" value="1"/>
</dbReference>
<dbReference type="Pfam" id="PF00651">
    <property type="entry name" value="BTB"/>
    <property type="match status" value="1"/>
</dbReference>
<dbReference type="KEGG" id="bbel:109484284"/>